<feature type="transmembrane region" description="Helical" evidence="1">
    <location>
        <begin position="46"/>
        <end position="78"/>
    </location>
</feature>
<gene>
    <name evidence="2" type="ORF">GCM10011613_05130</name>
</gene>
<feature type="transmembrane region" description="Helical" evidence="1">
    <location>
        <begin position="21"/>
        <end position="40"/>
    </location>
</feature>
<sequence>MIEQPLTINERKYLLTRVTTGTLVGVFLLCLPLLFCLLDFSQFESFWFFLFIKNGLTLIWLIGLLLLLIKVLSFYLYILRNHIQKITDEFKITRKEKRTTTFDTGSDSHYFYIDLVSAKHKFRLQIDLQDYEKLKENELVLLHYFSHIYLLISAEHCGSPLGFIEASVVDTKPRFVFLWSHIFSRYFRR</sequence>
<keyword evidence="1" id="KW-1133">Transmembrane helix</keyword>
<dbReference type="Proteomes" id="UP000619761">
    <property type="component" value="Unassembled WGS sequence"/>
</dbReference>
<evidence type="ECO:0000256" key="1">
    <source>
        <dbReference type="SAM" id="Phobius"/>
    </source>
</evidence>
<evidence type="ECO:0000313" key="2">
    <source>
        <dbReference type="EMBL" id="GGY64340.1"/>
    </source>
</evidence>
<organism evidence="2 3">
    <name type="scientific">Cellvibrio zantedeschiae</name>
    <dbReference type="NCBI Taxonomy" id="1237077"/>
    <lineage>
        <taxon>Bacteria</taxon>
        <taxon>Pseudomonadati</taxon>
        <taxon>Pseudomonadota</taxon>
        <taxon>Gammaproteobacteria</taxon>
        <taxon>Cellvibrionales</taxon>
        <taxon>Cellvibrionaceae</taxon>
        <taxon>Cellvibrio</taxon>
    </lineage>
</organism>
<proteinExistence type="predicted"/>
<comment type="caution">
    <text evidence="2">The sequence shown here is derived from an EMBL/GenBank/DDBJ whole genome shotgun (WGS) entry which is preliminary data.</text>
</comment>
<evidence type="ECO:0000313" key="3">
    <source>
        <dbReference type="Proteomes" id="UP000619761"/>
    </source>
</evidence>
<accession>A0ABQ3AU87</accession>
<keyword evidence="1" id="KW-0812">Transmembrane</keyword>
<name>A0ABQ3AU87_9GAMM</name>
<dbReference type="EMBL" id="BMYZ01000001">
    <property type="protein sequence ID" value="GGY64340.1"/>
    <property type="molecule type" value="Genomic_DNA"/>
</dbReference>
<reference evidence="3" key="1">
    <citation type="journal article" date="2019" name="Int. J. Syst. Evol. Microbiol.">
        <title>The Global Catalogue of Microorganisms (GCM) 10K type strain sequencing project: providing services to taxonomists for standard genome sequencing and annotation.</title>
        <authorList>
            <consortium name="The Broad Institute Genomics Platform"/>
            <consortium name="The Broad Institute Genome Sequencing Center for Infectious Disease"/>
            <person name="Wu L."/>
            <person name="Ma J."/>
        </authorList>
    </citation>
    <scope>NUCLEOTIDE SEQUENCE [LARGE SCALE GENOMIC DNA]</scope>
    <source>
        <strain evidence="3">KCTC 32239</strain>
    </source>
</reference>
<keyword evidence="1" id="KW-0472">Membrane</keyword>
<protein>
    <submittedName>
        <fullName evidence="2">Uncharacterized protein</fullName>
    </submittedName>
</protein>
<keyword evidence="3" id="KW-1185">Reference proteome</keyword>